<organism evidence="7 8">
    <name type="scientific">Natronoarchaeum mannanilyticum</name>
    <dbReference type="NCBI Taxonomy" id="926360"/>
    <lineage>
        <taxon>Archaea</taxon>
        <taxon>Methanobacteriati</taxon>
        <taxon>Methanobacteriota</taxon>
        <taxon>Stenosarchaea group</taxon>
        <taxon>Halobacteria</taxon>
        <taxon>Halobacteriales</taxon>
        <taxon>Natronoarchaeaceae</taxon>
    </lineage>
</organism>
<dbReference type="GO" id="GO:0015499">
    <property type="term" value="F:formate transmembrane transporter activity"/>
    <property type="evidence" value="ECO:0007669"/>
    <property type="project" value="TreeGrafter"/>
</dbReference>
<dbReference type="Gene3D" id="1.20.1080.10">
    <property type="entry name" value="Glycerol uptake facilitator protein"/>
    <property type="match status" value="1"/>
</dbReference>
<feature type="transmembrane region" description="Helical" evidence="6">
    <location>
        <begin position="229"/>
        <end position="251"/>
    </location>
</feature>
<feature type="transmembrane region" description="Helical" evidence="6">
    <location>
        <begin position="27"/>
        <end position="48"/>
    </location>
</feature>
<sequence>MYEDSLTDISDAAAAQVELIKKSLPAYLVHSGMAGVYIAFAVVMTFIFGQSLYQTVFEPVRGIVMAAVFGIALSLVIVAGSELFTGNAMIMSVGALTDRTTWSDLGTVWSVSWIGNLMGSMLIVGLAFLAGVFPDGSLLASVGSYKMNAPAIELFTRAILCNWLVVLAVWSNFQLENPVAKLIMVWWCLLAFVGSGFEHSIANMSILGLANVVVPGAAGVSWQGMAYNLTIVTAGNIVSGVVCMGAAYYYVTSSYGYSWNWGLEDTSTQTGNVVVSDDD</sequence>
<dbReference type="InterPro" id="IPR000292">
    <property type="entry name" value="For/NO2_transpt"/>
</dbReference>
<dbReference type="Pfam" id="PF01226">
    <property type="entry name" value="Form_Nir_trans"/>
    <property type="match status" value="1"/>
</dbReference>
<dbReference type="GO" id="GO:0005886">
    <property type="term" value="C:plasma membrane"/>
    <property type="evidence" value="ECO:0007669"/>
    <property type="project" value="TreeGrafter"/>
</dbReference>
<reference evidence="7 8" key="1">
    <citation type="journal article" date="2019" name="Int. J. Syst. Evol. Microbiol.">
        <title>The Global Catalogue of Microorganisms (GCM) 10K type strain sequencing project: providing services to taxonomists for standard genome sequencing and annotation.</title>
        <authorList>
            <consortium name="The Broad Institute Genomics Platform"/>
            <consortium name="The Broad Institute Genome Sequencing Center for Infectious Disease"/>
            <person name="Wu L."/>
            <person name="Ma J."/>
        </authorList>
    </citation>
    <scope>NUCLEOTIDE SEQUENCE [LARGE SCALE GENOMIC DNA]</scope>
    <source>
        <strain evidence="7 8">JCM 16328</strain>
    </source>
</reference>
<dbReference type="InterPro" id="IPR024002">
    <property type="entry name" value="For/NO2_transpt_CS"/>
</dbReference>
<evidence type="ECO:0000256" key="1">
    <source>
        <dbReference type="ARBA" id="ARBA00004141"/>
    </source>
</evidence>
<feature type="transmembrane region" description="Helical" evidence="6">
    <location>
        <begin position="113"/>
        <end position="133"/>
    </location>
</feature>
<evidence type="ECO:0000256" key="5">
    <source>
        <dbReference type="ARBA" id="ARBA00049660"/>
    </source>
</evidence>
<dbReference type="PANTHER" id="PTHR30520:SF8">
    <property type="entry name" value="NITRITE TRANSPORTER NIRC"/>
    <property type="match status" value="1"/>
</dbReference>
<feature type="transmembrane region" description="Helical" evidence="6">
    <location>
        <begin position="60"/>
        <end position="81"/>
    </location>
</feature>
<feature type="transmembrane region" description="Helical" evidence="6">
    <location>
        <begin position="179"/>
        <end position="197"/>
    </location>
</feature>
<comment type="similarity">
    <text evidence="5">Belongs to the FNT transporter (TC 1.A.16) family.</text>
</comment>
<evidence type="ECO:0000256" key="3">
    <source>
        <dbReference type="ARBA" id="ARBA00022989"/>
    </source>
</evidence>
<feature type="transmembrane region" description="Helical" evidence="6">
    <location>
        <begin position="154"/>
        <end position="173"/>
    </location>
</feature>
<name>A0AAV3T7K7_9EURY</name>
<keyword evidence="8" id="KW-1185">Reference proteome</keyword>
<evidence type="ECO:0000256" key="6">
    <source>
        <dbReference type="SAM" id="Phobius"/>
    </source>
</evidence>
<dbReference type="RefSeq" id="WP_343772695.1">
    <property type="nucleotide sequence ID" value="NZ_BAAADV010000001.1"/>
</dbReference>
<comment type="subcellular location">
    <subcellularLocation>
        <location evidence="1">Membrane</location>
        <topology evidence="1">Multi-pass membrane protein</topology>
    </subcellularLocation>
</comment>
<evidence type="ECO:0000313" key="8">
    <source>
        <dbReference type="Proteomes" id="UP001500420"/>
    </source>
</evidence>
<keyword evidence="4 6" id="KW-0472">Membrane</keyword>
<keyword evidence="3 6" id="KW-1133">Transmembrane helix</keyword>
<comment type="caution">
    <text evidence="7">The sequence shown here is derived from an EMBL/GenBank/DDBJ whole genome shotgun (WGS) entry which is preliminary data.</text>
</comment>
<protein>
    <submittedName>
        <fullName evidence="7">Formate/nitrite transporter family protein</fullName>
    </submittedName>
</protein>
<dbReference type="InterPro" id="IPR023271">
    <property type="entry name" value="Aquaporin-like"/>
</dbReference>
<evidence type="ECO:0000256" key="2">
    <source>
        <dbReference type="ARBA" id="ARBA00022692"/>
    </source>
</evidence>
<accession>A0AAV3T7K7</accession>
<evidence type="ECO:0000313" key="7">
    <source>
        <dbReference type="EMBL" id="GAA0666035.1"/>
    </source>
</evidence>
<dbReference type="Proteomes" id="UP001500420">
    <property type="component" value="Unassembled WGS sequence"/>
</dbReference>
<proteinExistence type="inferred from homology"/>
<dbReference type="AlphaFoldDB" id="A0AAV3T7K7"/>
<dbReference type="PANTHER" id="PTHR30520">
    <property type="entry name" value="FORMATE TRANSPORTER-RELATED"/>
    <property type="match status" value="1"/>
</dbReference>
<dbReference type="EMBL" id="BAAADV010000001">
    <property type="protein sequence ID" value="GAA0666035.1"/>
    <property type="molecule type" value="Genomic_DNA"/>
</dbReference>
<dbReference type="PROSITE" id="PS01005">
    <property type="entry name" value="FORMATE_NITRITE_TP_1"/>
    <property type="match status" value="1"/>
</dbReference>
<gene>
    <name evidence="7" type="ORF">GCM10009020_09030</name>
</gene>
<evidence type="ECO:0000256" key="4">
    <source>
        <dbReference type="ARBA" id="ARBA00023136"/>
    </source>
</evidence>
<keyword evidence="2 6" id="KW-0812">Transmembrane</keyword>